<name>A0ABR7PM36_9BURK</name>
<gene>
    <name evidence="1" type="ORF">F6X42_12365</name>
</gene>
<accession>A0ABR7PM36</accession>
<protein>
    <submittedName>
        <fullName evidence="1">Uncharacterized protein</fullName>
    </submittedName>
</protein>
<dbReference type="Proteomes" id="UP000736373">
    <property type="component" value="Unassembled WGS sequence"/>
</dbReference>
<comment type="caution">
    <text evidence="1">The sequence shown here is derived from an EMBL/GenBank/DDBJ whole genome shotgun (WGS) entry which is preliminary data.</text>
</comment>
<evidence type="ECO:0000313" key="1">
    <source>
        <dbReference type="EMBL" id="MBC8747371.1"/>
    </source>
</evidence>
<proteinExistence type="predicted"/>
<dbReference type="EMBL" id="VZQQ01000008">
    <property type="protein sequence ID" value="MBC8747371.1"/>
    <property type="molecule type" value="Genomic_DNA"/>
</dbReference>
<organism evidence="1 2">
    <name type="scientific">Paraburkholderia podalyriae</name>
    <dbReference type="NCBI Taxonomy" id="1938811"/>
    <lineage>
        <taxon>Bacteria</taxon>
        <taxon>Pseudomonadati</taxon>
        <taxon>Pseudomonadota</taxon>
        <taxon>Betaproteobacteria</taxon>
        <taxon>Burkholderiales</taxon>
        <taxon>Burkholderiaceae</taxon>
        <taxon>Paraburkholderia</taxon>
    </lineage>
</organism>
<evidence type="ECO:0000313" key="2">
    <source>
        <dbReference type="Proteomes" id="UP000736373"/>
    </source>
</evidence>
<dbReference type="RefSeq" id="WP_187634454.1">
    <property type="nucleotide sequence ID" value="NZ_VZQQ01000008.1"/>
</dbReference>
<reference evidence="1 2" key="1">
    <citation type="submission" date="2019-09" db="EMBL/GenBank/DDBJ databases">
        <title>Paraburkholderia podalyriae sp. nov., A South African Podalyria-associated rhizobium.</title>
        <authorList>
            <person name="Mavima L."/>
            <person name="Beukes C.W."/>
            <person name="Palmer M."/>
            <person name="De Meyer S.E."/>
            <person name="James E.K."/>
            <person name="Maluk M."/>
            <person name="Avontuur J.R."/>
            <person name="Chan W.Y."/>
            <person name="Venter S.N."/>
            <person name="Steenkamp E.T."/>
        </authorList>
    </citation>
    <scope>NUCLEOTIDE SEQUENCE [LARGE SCALE GENOMIC DNA]</scope>
    <source>
        <strain evidence="1 2">WC7.3b</strain>
    </source>
</reference>
<keyword evidence="2" id="KW-1185">Reference proteome</keyword>
<sequence>MTTKIVAAAAILTWEKEAVREESSNILRERYPLIFAVTPAVTDDPDAVPTVFSVWGFECGDGWFDLIDVLCAKLQLCTKHGAPQVVVMQVKEKSGTLRFSASGADARQRAVIEPAEMMGGRLCELCGKPAETISTGWMRARCQHHSARS</sequence>